<dbReference type="Gene3D" id="1.10.3910.10">
    <property type="entry name" value="SP0561-like"/>
    <property type="match status" value="1"/>
</dbReference>
<dbReference type="HOGENOM" id="CLU_180540_1_1_7"/>
<organism evidence="2 3">
    <name type="scientific">Syntrophotalea carbinolica (strain DSM 2380 / NBRC 103641 / GraBd1)</name>
    <name type="common">Pelobacter carbinolicus</name>
    <dbReference type="NCBI Taxonomy" id="338963"/>
    <lineage>
        <taxon>Bacteria</taxon>
        <taxon>Pseudomonadati</taxon>
        <taxon>Thermodesulfobacteriota</taxon>
        <taxon>Desulfuromonadia</taxon>
        <taxon>Desulfuromonadales</taxon>
        <taxon>Syntrophotaleaceae</taxon>
        <taxon>Syntrophotalea</taxon>
    </lineage>
</organism>
<feature type="domain" description="DUF1858" evidence="1">
    <location>
        <begin position="5"/>
        <end position="57"/>
    </location>
</feature>
<dbReference type="STRING" id="338963.Pcar_1610"/>
<reference evidence="3" key="1">
    <citation type="submission" date="2005-10" db="EMBL/GenBank/DDBJ databases">
        <title>Complete sequence of Pelobacter carbinolicus DSM 2380.</title>
        <authorList>
            <person name="Copeland A."/>
            <person name="Lucas S."/>
            <person name="Lapidus A."/>
            <person name="Barry K."/>
            <person name="Detter J.C."/>
            <person name="Glavina T."/>
            <person name="Hammon N."/>
            <person name="Israni S."/>
            <person name="Pitluck S."/>
            <person name="Chertkov O."/>
            <person name="Schmutz J."/>
            <person name="Larimer F."/>
            <person name="Land M."/>
            <person name="Kyrpides N."/>
            <person name="Ivanova N."/>
            <person name="Richardson P."/>
        </authorList>
    </citation>
    <scope>NUCLEOTIDE SEQUENCE [LARGE SCALE GENOMIC DNA]</scope>
    <source>
        <strain evidence="3">DSM 2380 / NBRC 103641 / GraBd1</strain>
    </source>
</reference>
<dbReference type="EMBL" id="CP000142">
    <property type="protein sequence ID" value="ABA88854.1"/>
    <property type="molecule type" value="Genomic_DNA"/>
</dbReference>
<dbReference type="Proteomes" id="UP000002534">
    <property type="component" value="Chromosome"/>
</dbReference>
<accession>Q3A453</accession>
<dbReference type="OrthoDB" id="5397989at2"/>
<evidence type="ECO:0000313" key="2">
    <source>
        <dbReference type="EMBL" id="ABA88854.1"/>
    </source>
</evidence>
<sequence length="68" mass="7455">MSDKITKDMKFSEILNYGQPVVQVFMKYQMGCLGCAVAKFETLEQGANAHGVDVDALLKDLNAAIDND</sequence>
<dbReference type="KEGG" id="pca:Pcar_1610"/>
<dbReference type="InterPro" id="IPR038062">
    <property type="entry name" value="ScdA-like_N_sf"/>
</dbReference>
<dbReference type="InterPro" id="IPR023883">
    <property type="entry name" value="CHP03980_redox-disulphide"/>
</dbReference>
<name>Q3A453_SYNC1</name>
<protein>
    <recommendedName>
        <fullName evidence="1">DUF1858 domain-containing protein</fullName>
    </recommendedName>
</protein>
<proteinExistence type="predicted"/>
<gene>
    <name evidence="2" type="ordered locus">Pcar_1610</name>
</gene>
<dbReference type="Pfam" id="PF08984">
    <property type="entry name" value="DUF1858"/>
    <property type="match status" value="1"/>
</dbReference>
<evidence type="ECO:0000313" key="3">
    <source>
        <dbReference type="Proteomes" id="UP000002534"/>
    </source>
</evidence>
<keyword evidence="3" id="KW-1185">Reference proteome</keyword>
<evidence type="ECO:0000259" key="1">
    <source>
        <dbReference type="Pfam" id="PF08984"/>
    </source>
</evidence>
<dbReference type="NCBIfam" id="TIGR03980">
    <property type="entry name" value="prismane_assoc"/>
    <property type="match status" value="1"/>
</dbReference>
<dbReference type="PANTHER" id="PTHR39341">
    <property type="entry name" value="BSL7085 PROTEIN"/>
    <property type="match status" value="1"/>
</dbReference>
<dbReference type="SUPFAM" id="SSF140683">
    <property type="entry name" value="SP0561-like"/>
    <property type="match status" value="1"/>
</dbReference>
<dbReference type="InterPro" id="IPR015077">
    <property type="entry name" value="DUF1858"/>
</dbReference>
<reference evidence="2 3" key="2">
    <citation type="journal article" date="2012" name="BMC Genomics">
        <title>The genome of Pelobacter carbinolicus reveals surprising metabolic capabilities and physiological features.</title>
        <authorList>
            <person name="Aklujkar M."/>
            <person name="Haveman S.A."/>
            <person name="Didonato R.Jr."/>
            <person name="Chertkov O."/>
            <person name="Han C.S."/>
            <person name="Land M.L."/>
            <person name="Brown P."/>
            <person name="Lovley D.R."/>
        </authorList>
    </citation>
    <scope>NUCLEOTIDE SEQUENCE [LARGE SCALE GENOMIC DNA]</scope>
    <source>
        <strain evidence="3">DSM 2380 / NBRC 103641 / GraBd1</strain>
    </source>
</reference>
<dbReference type="RefSeq" id="WP_011341341.1">
    <property type="nucleotide sequence ID" value="NC_007498.2"/>
</dbReference>
<dbReference type="AlphaFoldDB" id="Q3A453"/>
<dbReference type="PANTHER" id="PTHR39341:SF1">
    <property type="entry name" value="DUF1858 DOMAIN-CONTAINING PROTEIN"/>
    <property type="match status" value="1"/>
</dbReference>